<keyword evidence="3" id="KW-1185">Reference proteome</keyword>
<feature type="region of interest" description="Disordered" evidence="1">
    <location>
        <begin position="27"/>
        <end position="72"/>
    </location>
</feature>
<proteinExistence type="predicted"/>
<feature type="compositionally biased region" description="Polar residues" evidence="1">
    <location>
        <begin position="54"/>
        <end position="64"/>
    </location>
</feature>
<feature type="compositionally biased region" description="Basic and acidic residues" evidence="1">
    <location>
        <begin position="33"/>
        <end position="53"/>
    </location>
</feature>
<sequence length="72" mass="8317">MKKLKHEHRQEPLAIRRRDLLRPLFHTIPPNGPERENVEGKHETVMKQKKGESMSHSAASTNFVERSASAIF</sequence>
<evidence type="ECO:0000256" key="1">
    <source>
        <dbReference type="SAM" id="MobiDB-lite"/>
    </source>
</evidence>
<dbReference type="AlphaFoldDB" id="A0AAF0Q8G6"/>
<gene>
    <name evidence="2" type="ORF">MTR67_011653</name>
</gene>
<evidence type="ECO:0000313" key="2">
    <source>
        <dbReference type="EMBL" id="WMV18268.1"/>
    </source>
</evidence>
<dbReference type="Proteomes" id="UP001234989">
    <property type="component" value="Chromosome 3"/>
</dbReference>
<evidence type="ECO:0000313" key="3">
    <source>
        <dbReference type="Proteomes" id="UP001234989"/>
    </source>
</evidence>
<dbReference type="EMBL" id="CP133614">
    <property type="protein sequence ID" value="WMV18268.1"/>
    <property type="molecule type" value="Genomic_DNA"/>
</dbReference>
<accession>A0AAF0Q8G6</accession>
<name>A0AAF0Q8G6_SOLVR</name>
<protein>
    <submittedName>
        <fullName evidence="2">Uncharacterized protein</fullName>
    </submittedName>
</protein>
<reference evidence="2" key="1">
    <citation type="submission" date="2023-08" db="EMBL/GenBank/DDBJ databases">
        <title>A de novo genome assembly of Solanum verrucosum Schlechtendal, a Mexican diploid species geographically isolated from the other diploid A-genome species in potato relatives.</title>
        <authorList>
            <person name="Hosaka K."/>
        </authorList>
    </citation>
    <scope>NUCLEOTIDE SEQUENCE</scope>
    <source>
        <tissue evidence="2">Young leaves</tissue>
    </source>
</reference>
<organism evidence="2 3">
    <name type="scientific">Solanum verrucosum</name>
    <dbReference type="NCBI Taxonomy" id="315347"/>
    <lineage>
        <taxon>Eukaryota</taxon>
        <taxon>Viridiplantae</taxon>
        <taxon>Streptophyta</taxon>
        <taxon>Embryophyta</taxon>
        <taxon>Tracheophyta</taxon>
        <taxon>Spermatophyta</taxon>
        <taxon>Magnoliopsida</taxon>
        <taxon>eudicotyledons</taxon>
        <taxon>Gunneridae</taxon>
        <taxon>Pentapetalae</taxon>
        <taxon>asterids</taxon>
        <taxon>lamiids</taxon>
        <taxon>Solanales</taxon>
        <taxon>Solanaceae</taxon>
        <taxon>Solanoideae</taxon>
        <taxon>Solaneae</taxon>
        <taxon>Solanum</taxon>
    </lineage>
</organism>